<keyword evidence="4" id="KW-0539">Nucleus</keyword>
<reference evidence="6" key="1">
    <citation type="submission" date="2022-11" db="EMBL/GenBank/DDBJ databases">
        <authorList>
            <person name="Petersen C."/>
        </authorList>
    </citation>
    <scope>NUCLEOTIDE SEQUENCE</scope>
    <source>
        <strain evidence="6">IBT 30069</strain>
    </source>
</reference>
<dbReference type="SMART" id="SM00066">
    <property type="entry name" value="GAL4"/>
    <property type="match status" value="1"/>
</dbReference>
<comment type="caution">
    <text evidence="6">The sequence shown here is derived from an EMBL/GenBank/DDBJ whole genome shotgun (WGS) entry which is preliminary data.</text>
</comment>
<dbReference type="InterPro" id="IPR036864">
    <property type="entry name" value="Zn2-C6_fun-type_DNA-bd_sf"/>
</dbReference>
<evidence type="ECO:0000256" key="3">
    <source>
        <dbReference type="ARBA" id="ARBA00023163"/>
    </source>
</evidence>
<dbReference type="InterPro" id="IPR001138">
    <property type="entry name" value="Zn2Cys6_DnaBD"/>
</dbReference>
<dbReference type="GO" id="GO:0003677">
    <property type="term" value="F:DNA binding"/>
    <property type="evidence" value="ECO:0007669"/>
    <property type="project" value="UniProtKB-KW"/>
</dbReference>
<evidence type="ECO:0000313" key="6">
    <source>
        <dbReference type="EMBL" id="KAJ5094821.1"/>
    </source>
</evidence>
<dbReference type="PANTHER" id="PTHR47657">
    <property type="entry name" value="STEROL REGULATORY ELEMENT-BINDING PROTEIN ECM22"/>
    <property type="match status" value="1"/>
</dbReference>
<dbReference type="InterPro" id="IPR052400">
    <property type="entry name" value="Zn2-C6_fungal_TF"/>
</dbReference>
<organism evidence="6 7">
    <name type="scientific">Penicillium angulare</name>
    <dbReference type="NCBI Taxonomy" id="116970"/>
    <lineage>
        <taxon>Eukaryota</taxon>
        <taxon>Fungi</taxon>
        <taxon>Dikarya</taxon>
        <taxon>Ascomycota</taxon>
        <taxon>Pezizomycotina</taxon>
        <taxon>Eurotiomycetes</taxon>
        <taxon>Eurotiomycetidae</taxon>
        <taxon>Eurotiales</taxon>
        <taxon>Aspergillaceae</taxon>
        <taxon>Penicillium</taxon>
    </lineage>
</organism>
<evidence type="ECO:0000259" key="5">
    <source>
        <dbReference type="PROSITE" id="PS50048"/>
    </source>
</evidence>
<evidence type="ECO:0000256" key="4">
    <source>
        <dbReference type="ARBA" id="ARBA00023242"/>
    </source>
</evidence>
<gene>
    <name evidence="6" type="ORF">N7456_010682</name>
</gene>
<keyword evidence="2" id="KW-0238">DNA-binding</keyword>
<dbReference type="InterPro" id="IPR021858">
    <property type="entry name" value="Fun_TF"/>
</dbReference>
<accession>A0A9W9F711</accession>
<dbReference type="SUPFAM" id="SSF57701">
    <property type="entry name" value="Zn2/Cys6 DNA-binding domain"/>
    <property type="match status" value="1"/>
</dbReference>
<dbReference type="CDD" id="cd00067">
    <property type="entry name" value="GAL4"/>
    <property type="match status" value="1"/>
</dbReference>
<dbReference type="Pfam" id="PF00172">
    <property type="entry name" value="Zn_clus"/>
    <property type="match status" value="1"/>
</dbReference>
<dbReference type="PROSITE" id="PS00463">
    <property type="entry name" value="ZN2_CY6_FUNGAL_1"/>
    <property type="match status" value="1"/>
</dbReference>
<feature type="domain" description="Zn(2)-C6 fungal-type" evidence="5">
    <location>
        <begin position="19"/>
        <end position="49"/>
    </location>
</feature>
<protein>
    <recommendedName>
        <fullName evidence="5">Zn(2)-C6 fungal-type domain-containing protein</fullName>
    </recommendedName>
</protein>
<evidence type="ECO:0000256" key="1">
    <source>
        <dbReference type="ARBA" id="ARBA00023015"/>
    </source>
</evidence>
<dbReference type="PANTHER" id="PTHR47657:SF7">
    <property type="entry name" value="STEROL REGULATORY ELEMENT-BINDING PROTEIN ECM22"/>
    <property type="match status" value="1"/>
</dbReference>
<dbReference type="GO" id="GO:0000981">
    <property type="term" value="F:DNA-binding transcription factor activity, RNA polymerase II-specific"/>
    <property type="evidence" value="ECO:0007669"/>
    <property type="project" value="InterPro"/>
</dbReference>
<keyword evidence="3" id="KW-0804">Transcription</keyword>
<keyword evidence="7" id="KW-1185">Reference proteome</keyword>
<dbReference type="PROSITE" id="PS50048">
    <property type="entry name" value="ZN2_CY6_FUNGAL_2"/>
    <property type="match status" value="1"/>
</dbReference>
<dbReference type="Proteomes" id="UP001149165">
    <property type="component" value="Unassembled WGS sequence"/>
</dbReference>
<dbReference type="AlphaFoldDB" id="A0A9W9F711"/>
<dbReference type="OrthoDB" id="416217at2759"/>
<sequence length="398" mass="45421">MAPENRLKTRRPHTKSKNGCLTCKTRKVKCDESKPYCKNCERHGVHCEFDKPVSTGTLRLSSILETLQGRESNQLSKSITTSDAHIENFDDFLAGPAMGVVEMALLHHYSTSTCYTISRDPVLQTVWRIKVPKIGFQSPMVLRGILALSALHLAHNDPDSRFRYLEDAEYHHRLALQMASLKMRQINDEAAPAIYLFSIIASIISCARLQHPDDDGLFGDRDIEWLALIRGTWSVIASAQKSIMGSGLSPIFVNGNRRARAREARSTATVPVLDELRMFLKGSTLEESELNSCLDAVDSLSKSFATIFDLGSHDCQTADVFVWVLEISDHYLDLLRQRRFEAVVILGYFCVIVRNLEWTWWIQGLSNHLIQRIYYMLDEEYRCWLQWPMEQLGWAFSS</sequence>
<dbReference type="Gene3D" id="4.10.240.10">
    <property type="entry name" value="Zn(2)-C6 fungal-type DNA-binding domain"/>
    <property type="match status" value="1"/>
</dbReference>
<keyword evidence="1" id="KW-0805">Transcription regulation</keyword>
<evidence type="ECO:0000256" key="2">
    <source>
        <dbReference type="ARBA" id="ARBA00023125"/>
    </source>
</evidence>
<reference evidence="6" key="2">
    <citation type="journal article" date="2023" name="IMA Fungus">
        <title>Comparative genomic study of the Penicillium genus elucidates a diverse pangenome and 15 lateral gene transfer events.</title>
        <authorList>
            <person name="Petersen C."/>
            <person name="Sorensen T."/>
            <person name="Nielsen M.R."/>
            <person name="Sondergaard T.E."/>
            <person name="Sorensen J.L."/>
            <person name="Fitzpatrick D.A."/>
            <person name="Frisvad J.C."/>
            <person name="Nielsen K.L."/>
        </authorList>
    </citation>
    <scope>NUCLEOTIDE SEQUENCE</scope>
    <source>
        <strain evidence="6">IBT 30069</strain>
    </source>
</reference>
<proteinExistence type="predicted"/>
<dbReference type="GO" id="GO:0008270">
    <property type="term" value="F:zinc ion binding"/>
    <property type="evidence" value="ECO:0007669"/>
    <property type="project" value="InterPro"/>
</dbReference>
<evidence type="ECO:0000313" key="7">
    <source>
        <dbReference type="Proteomes" id="UP001149165"/>
    </source>
</evidence>
<dbReference type="EMBL" id="JAPQKH010000006">
    <property type="protein sequence ID" value="KAJ5094821.1"/>
    <property type="molecule type" value="Genomic_DNA"/>
</dbReference>
<dbReference type="Pfam" id="PF11951">
    <property type="entry name" value="Fungal_trans_2"/>
    <property type="match status" value="1"/>
</dbReference>
<name>A0A9W9F711_9EURO</name>